<name>A0ABY8Q4Z9_9RHOB</name>
<gene>
    <name evidence="1" type="ORF">QF092_17130</name>
</gene>
<dbReference type="InterPro" id="IPR006311">
    <property type="entry name" value="TAT_signal"/>
</dbReference>
<proteinExistence type="predicted"/>
<dbReference type="Proteomes" id="UP001230978">
    <property type="component" value="Chromosome"/>
</dbReference>
<protein>
    <submittedName>
        <fullName evidence="1">Twin-arginine translocation pathway signal protein</fullName>
    </submittedName>
</protein>
<keyword evidence="2" id="KW-1185">Reference proteome</keyword>
<dbReference type="SUPFAM" id="SSF55469">
    <property type="entry name" value="FMN-dependent nitroreductase-like"/>
    <property type="match status" value="1"/>
</dbReference>
<accession>A0ABY8Q4Z9</accession>
<evidence type="ECO:0000313" key="2">
    <source>
        <dbReference type="Proteomes" id="UP001230978"/>
    </source>
</evidence>
<sequence>MTLTRRKMIHLMGGGAILAAGAGFGFAATRNPQTAYLPWEMAGRYDDPRMRALSWALLAPNPHNRQPWLADLSEQGVITLYADLERMLPHTDPLHRQITIGLGCLLELLRMAAADDGHRAETTLFPQGSSPTALDTRPIARITLTADPSVARDPLFALVPQRRSNKEPFDLTRPIAPELLPEIAKAVQNGAAFGGTVDTAEVLDLRALTHEALRIEVETPHTFQESVDLFRIGHREVDANPDGIDFSGPLFETLRLTGQFSRESAADPTSFAFQSGLDAVFANTDTAMGHVWLVTKDNSRDTQIATGADWLRVNLAATARGLGFQPLSQALQEYPEMAALYAQVHERLAPDGGTVQMLARIGYGPTVGTSPRWPLESRIIHA</sequence>
<dbReference type="EMBL" id="CP124535">
    <property type="protein sequence ID" value="WGV15953.1"/>
    <property type="molecule type" value="Genomic_DNA"/>
</dbReference>
<dbReference type="InterPro" id="IPR000415">
    <property type="entry name" value="Nitroreductase-like"/>
</dbReference>
<organism evidence="1 2">
    <name type="scientific">Fuscovulum ytuae</name>
    <dbReference type="NCBI Taxonomy" id="3042299"/>
    <lineage>
        <taxon>Bacteria</taxon>
        <taxon>Pseudomonadati</taxon>
        <taxon>Pseudomonadota</taxon>
        <taxon>Alphaproteobacteria</taxon>
        <taxon>Rhodobacterales</taxon>
        <taxon>Paracoccaceae</taxon>
        <taxon>Fuscovulum</taxon>
    </lineage>
</organism>
<dbReference type="NCBIfam" id="NF047509">
    <property type="entry name" value="Rv3131_FMN_oxido"/>
    <property type="match status" value="1"/>
</dbReference>
<dbReference type="Gene3D" id="3.40.109.10">
    <property type="entry name" value="NADH Oxidase"/>
    <property type="match status" value="1"/>
</dbReference>
<dbReference type="RefSeq" id="WP_281465820.1">
    <property type="nucleotide sequence ID" value="NZ_CP124535.1"/>
</dbReference>
<reference evidence="1 2" key="1">
    <citation type="submission" date="2023-04" db="EMBL/GenBank/DDBJ databases">
        <title>YMD61, complete Genome.</title>
        <authorList>
            <person name="Zhang J."/>
        </authorList>
    </citation>
    <scope>NUCLEOTIDE SEQUENCE [LARGE SCALE GENOMIC DNA]</scope>
    <source>
        <strain evidence="1 2">YMD61</strain>
    </source>
</reference>
<dbReference type="PROSITE" id="PS51318">
    <property type="entry name" value="TAT"/>
    <property type="match status" value="1"/>
</dbReference>
<evidence type="ECO:0000313" key="1">
    <source>
        <dbReference type="EMBL" id="WGV15953.1"/>
    </source>
</evidence>